<evidence type="ECO:0000256" key="1">
    <source>
        <dbReference type="SAM" id="MobiDB-lite"/>
    </source>
</evidence>
<feature type="region of interest" description="Disordered" evidence="1">
    <location>
        <begin position="309"/>
        <end position="336"/>
    </location>
</feature>
<sequence>MPVCKWYRAGPATNLVCSNCGRKYWSAQGDPCCGRKPTTTSTGPHGEGTAVCNPPRNDSGGPCHDGDEGAPTSALSSVQPEFGSSGRRVTFEHRRTSCFGQEGKNQLLTSAMAERILSLQSWSDVVPPISDPMDSYTGTHAQGGLDRVFKGDGSLTLLSRSSLMGKASVQDQTASSAAAAVLSSVGGEEWARVECPGCGCQSVPQWLQDEAHCLKCQRVLKRRPTIRNYNALSAVDAAIPILGMPEVLLSPSSCGIIATSPGSSCTATTSGLSSCGKGPSPRTPCGAGPSPLLKRRRLIIYNLAAPSSKTHNMPEVPRRPRSSGFRAAGPGSSLMARTLRPRPMHLLQGTGSSKPWCWNSSSGSSGQEAGQERFFYDKGSFAATHA</sequence>
<proteinExistence type="predicted"/>
<organism evidence="2 3">
    <name type="scientific">Polarella glacialis</name>
    <name type="common">Dinoflagellate</name>
    <dbReference type="NCBI Taxonomy" id="89957"/>
    <lineage>
        <taxon>Eukaryota</taxon>
        <taxon>Sar</taxon>
        <taxon>Alveolata</taxon>
        <taxon>Dinophyceae</taxon>
        <taxon>Suessiales</taxon>
        <taxon>Suessiaceae</taxon>
        <taxon>Polarella</taxon>
    </lineage>
</organism>
<dbReference type="EMBL" id="CAJNNV010023025">
    <property type="protein sequence ID" value="CAE8608446.1"/>
    <property type="molecule type" value="Genomic_DNA"/>
</dbReference>
<accession>A0A813F5F0</accession>
<keyword evidence="3" id="KW-1185">Reference proteome</keyword>
<name>A0A813F5F0_POLGL</name>
<protein>
    <submittedName>
        <fullName evidence="2">Uncharacterized protein</fullName>
    </submittedName>
</protein>
<dbReference type="AlphaFoldDB" id="A0A813F5F0"/>
<dbReference type="OrthoDB" id="413159at2759"/>
<evidence type="ECO:0000313" key="3">
    <source>
        <dbReference type="Proteomes" id="UP000654075"/>
    </source>
</evidence>
<reference evidence="2" key="1">
    <citation type="submission" date="2021-02" db="EMBL/GenBank/DDBJ databases">
        <authorList>
            <person name="Dougan E. K."/>
            <person name="Rhodes N."/>
            <person name="Thang M."/>
            <person name="Chan C."/>
        </authorList>
    </citation>
    <scope>NUCLEOTIDE SEQUENCE</scope>
</reference>
<evidence type="ECO:0000313" key="2">
    <source>
        <dbReference type="EMBL" id="CAE8608446.1"/>
    </source>
</evidence>
<gene>
    <name evidence="2" type="ORF">PGLA1383_LOCUS26307</name>
</gene>
<feature type="region of interest" description="Disordered" evidence="1">
    <location>
        <begin position="35"/>
        <end position="87"/>
    </location>
</feature>
<dbReference type="Proteomes" id="UP000654075">
    <property type="component" value="Unassembled WGS sequence"/>
</dbReference>
<comment type="caution">
    <text evidence="2">The sequence shown here is derived from an EMBL/GenBank/DDBJ whole genome shotgun (WGS) entry which is preliminary data.</text>
</comment>